<dbReference type="Pfam" id="PF13986">
    <property type="entry name" value="DUF4224"/>
    <property type="match status" value="1"/>
</dbReference>
<organism evidence="2 3">
    <name type="scientific">Pandoraea communis</name>
    <dbReference type="NCBI Taxonomy" id="2508297"/>
    <lineage>
        <taxon>Bacteria</taxon>
        <taxon>Pseudomonadati</taxon>
        <taxon>Pseudomonadota</taxon>
        <taxon>Betaproteobacteria</taxon>
        <taxon>Burkholderiales</taxon>
        <taxon>Burkholderiaceae</taxon>
        <taxon>Pandoraea</taxon>
    </lineage>
</organism>
<evidence type="ECO:0000313" key="3">
    <source>
        <dbReference type="Proteomes" id="UP000383971"/>
    </source>
</evidence>
<name>A0A5E4XLQ1_9BURK</name>
<evidence type="ECO:0000313" key="2">
    <source>
        <dbReference type="EMBL" id="VVE37160.1"/>
    </source>
</evidence>
<dbReference type="Proteomes" id="UP000383971">
    <property type="component" value="Unassembled WGS sequence"/>
</dbReference>
<dbReference type="AlphaFoldDB" id="A0A5E4XLQ1"/>
<reference evidence="2 3" key="1">
    <citation type="submission" date="2019-08" db="EMBL/GenBank/DDBJ databases">
        <authorList>
            <person name="Peeters C."/>
        </authorList>
    </citation>
    <scope>NUCLEOTIDE SEQUENCE [LARGE SCALE GENOMIC DNA]</scope>
    <source>
        <strain evidence="2 3">LMG 31111</strain>
    </source>
</reference>
<sequence length="68" mass="7607">MDTFLTPDEIRYLTGRNLKADQVEALRRMGIPFYVNARGSAIVARCVIEGSRDEAPRRKGWTPNVLGG</sequence>
<dbReference type="InterPro" id="IPR025319">
    <property type="entry name" value="DUF4224"/>
</dbReference>
<dbReference type="EMBL" id="CABPSE010000015">
    <property type="protein sequence ID" value="VVE37160.1"/>
    <property type="molecule type" value="Genomic_DNA"/>
</dbReference>
<accession>A0A5E4XLQ1</accession>
<dbReference type="RefSeq" id="WP_150586403.1">
    <property type="nucleotide sequence ID" value="NZ_CABPSE010000015.1"/>
</dbReference>
<evidence type="ECO:0000259" key="1">
    <source>
        <dbReference type="Pfam" id="PF13986"/>
    </source>
</evidence>
<protein>
    <recommendedName>
        <fullName evidence="1">DUF4224 domain-containing protein</fullName>
    </recommendedName>
</protein>
<proteinExistence type="predicted"/>
<gene>
    <name evidence="2" type="ORF">PCO31111_03968</name>
</gene>
<feature type="domain" description="DUF4224" evidence="1">
    <location>
        <begin position="4"/>
        <end position="45"/>
    </location>
</feature>
<keyword evidence="3" id="KW-1185">Reference proteome</keyword>